<keyword evidence="2" id="KW-1185">Reference proteome</keyword>
<accession>A0A3D8PH09</accession>
<evidence type="ECO:0000313" key="2">
    <source>
        <dbReference type="Proteomes" id="UP000256520"/>
    </source>
</evidence>
<reference evidence="2" key="1">
    <citation type="submission" date="2017-11" db="EMBL/GenBank/DDBJ databases">
        <authorList>
            <person name="Zhu W."/>
        </authorList>
    </citation>
    <scope>NUCLEOTIDE SEQUENCE [LARGE SCALE GENOMIC DNA]</scope>
    <source>
        <strain evidence="2">CAU 1051</strain>
    </source>
</reference>
<dbReference type="EMBL" id="PIOD01000031">
    <property type="protein sequence ID" value="RDW14942.1"/>
    <property type="molecule type" value="Genomic_DNA"/>
</dbReference>
<evidence type="ECO:0000313" key="1">
    <source>
        <dbReference type="EMBL" id="RDW14942.1"/>
    </source>
</evidence>
<comment type="caution">
    <text evidence="1">The sequence shown here is derived from an EMBL/GenBank/DDBJ whole genome shotgun (WGS) entry which is preliminary data.</text>
</comment>
<dbReference type="AlphaFoldDB" id="A0A3D8PH09"/>
<dbReference type="OrthoDB" id="2855473at2"/>
<name>A0A3D8PH09_9BACI</name>
<sequence>MEKGDNTYMSFGAQMGDVNADKAVAPHLRKLRRLLDKYCNKIYCKEVDEFAPILRVDGDLWYWEFEGCVKLRLSKKYRYITIDIGMPRSRWDGITAIDIRKYLINQLNNALELMVKRLKKEKYDVNDIELWTDFAKVKEEFLLS</sequence>
<dbReference type="RefSeq" id="WP_115751486.1">
    <property type="nucleotide sequence ID" value="NZ_PIOD01000031.1"/>
</dbReference>
<gene>
    <name evidence="1" type="ORF">CWR45_19410</name>
</gene>
<protein>
    <submittedName>
        <fullName evidence="1">Uncharacterized protein</fullName>
    </submittedName>
</protein>
<dbReference type="Proteomes" id="UP000256520">
    <property type="component" value="Unassembled WGS sequence"/>
</dbReference>
<proteinExistence type="predicted"/>
<organism evidence="1 2">
    <name type="scientific">Oceanobacillus chungangensis</name>
    <dbReference type="NCBI Taxonomy" id="1229152"/>
    <lineage>
        <taxon>Bacteria</taxon>
        <taxon>Bacillati</taxon>
        <taxon>Bacillota</taxon>
        <taxon>Bacilli</taxon>
        <taxon>Bacillales</taxon>
        <taxon>Bacillaceae</taxon>
        <taxon>Oceanobacillus</taxon>
    </lineage>
</organism>